<dbReference type="Pfam" id="PF01535">
    <property type="entry name" value="PPR"/>
    <property type="match status" value="3"/>
</dbReference>
<keyword evidence="4" id="KW-0805">Transcription regulation</keyword>
<reference evidence="10 11" key="1">
    <citation type="submission" date="2024-05" db="EMBL/GenBank/DDBJ databases">
        <title>Haplotype-resolved chromosome-level genome assembly of Huyou (Citrus changshanensis).</title>
        <authorList>
            <person name="Miao C."/>
            <person name="Chen W."/>
            <person name="Wu Y."/>
            <person name="Wang L."/>
            <person name="Zhao S."/>
            <person name="Grierson D."/>
            <person name="Xu C."/>
            <person name="Chen K."/>
        </authorList>
    </citation>
    <scope>NUCLEOTIDE SEQUENCE [LARGE SCALE GENOMIC DNA]</scope>
    <source>
        <strain evidence="10">01-14</strain>
        <tissue evidence="10">Leaf</tissue>
    </source>
</reference>
<dbReference type="Pfam" id="PF20431">
    <property type="entry name" value="E_motif"/>
    <property type="match status" value="1"/>
</dbReference>
<accession>A0AAP0MH22</accession>
<keyword evidence="3" id="KW-0677">Repeat</keyword>
<gene>
    <name evidence="10" type="ORF">WN944_017857</name>
</gene>
<dbReference type="GO" id="GO:0003723">
    <property type="term" value="F:RNA binding"/>
    <property type="evidence" value="ECO:0007669"/>
    <property type="project" value="InterPro"/>
</dbReference>
<evidence type="ECO:0000256" key="8">
    <source>
        <dbReference type="SAM" id="MobiDB-lite"/>
    </source>
</evidence>
<evidence type="ECO:0000256" key="3">
    <source>
        <dbReference type="ARBA" id="ARBA00022737"/>
    </source>
</evidence>
<dbReference type="Gene3D" id="4.10.280.10">
    <property type="entry name" value="Helix-loop-helix DNA-binding domain"/>
    <property type="match status" value="1"/>
</dbReference>
<feature type="repeat" description="PPR" evidence="7">
    <location>
        <begin position="258"/>
        <end position="288"/>
    </location>
</feature>
<dbReference type="InterPro" id="IPR011598">
    <property type="entry name" value="bHLH_dom"/>
</dbReference>
<dbReference type="CDD" id="cd18918">
    <property type="entry name" value="bHLH_AtMYC1_like"/>
    <property type="match status" value="1"/>
</dbReference>
<dbReference type="GO" id="GO:0009451">
    <property type="term" value="P:RNA modification"/>
    <property type="evidence" value="ECO:0007669"/>
    <property type="project" value="InterPro"/>
</dbReference>
<comment type="caution">
    <text evidence="10">The sequence shown here is derived from an EMBL/GenBank/DDBJ whole genome shotgun (WGS) entry which is preliminary data.</text>
</comment>
<dbReference type="Proteomes" id="UP001428341">
    <property type="component" value="Unassembled WGS sequence"/>
</dbReference>
<keyword evidence="6" id="KW-0539">Nucleus</keyword>
<dbReference type="AlphaFoldDB" id="A0AAP0MH22"/>
<comment type="similarity">
    <text evidence="2">Belongs to the PPR family. PCMP-H subfamily.</text>
</comment>
<feature type="repeat" description="PPR" evidence="7">
    <location>
        <begin position="390"/>
        <end position="424"/>
    </location>
</feature>
<evidence type="ECO:0000256" key="2">
    <source>
        <dbReference type="ARBA" id="ARBA00006643"/>
    </source>
</evidence>
<keyword evidence="5" id="KW-0804">Transcription</keyword>
<dbReference type="InterPro" id="IPR036638">
    <property type="entry name" value="HLH_DNA-bd_sf"/>
</dbReference>
<evidence type="ECO:0000256" key="4">
    <source>
        <dbReference type="ARBA" id="ARBA00023015"/>
    </source>
</evidence>
<feature type="repeat" description="PPR" evidence="7">
    <location>
        <begin position="359"/>
        <end position="389"/>
    </location>
</feature>
<dbReference type="PROSITE" id="PS51375">
    <property type="entry name" value="PPR"/>
    <property type="match status" value="5"/>
</dbReference>
<dbReference type="FunFam" id="1.25.40.10:FF:000427">
    <property type="entry name" value="Pentatricopeptide repeat-containing protein chloroplastic"/>
    <property type="match status" value="1"/>
</dbReference>
<comment type="subcellular location">
    <subcellularLocation>
        <location evidence="1">Nucleus</location>
    </subcellularLocation>
</comment>
<dbReference type="InterPro" id="IPR046960">
    <property type="entry name" value="PPR_At4g14850-like_plant"/>
</dbReference>
<dbReference type="NCBIfam" id="TIGR00756">
    <property type="entry name" value="PPR"/>
    <property type="match status" value="4"/>
</dbReference>
<evidence type="ECO:0000313" key="11">
    <source>
        <dbReference type="Proteomes" id="UP001428341"/>
    </source>
</evidence>
<feature type="region of interest" description="Disordered" evidence="8">
    <location>
        <begin position="931"/>
        <end position="952"/>
    </location>
</feature>
<dbReference type="SUPFAM" id="SSF47459">
    <property type="entry name" value="HLH, helix-loop-helix DNA-binding domain"/>
    <property type="match status" value="1"/>
</dbReference>
<sequence>MASPLTVASGSRYNDLNTFQQLSLLHQSRRLESSKSVGQLKQFHAFIIKTGSPQHQTQILYDKIISLSGGNEIENLSLQNPQVYLYNFIIQCLSNANPLEAIALYREMLIKGLLPNTYTLPYVLKACWQSHSLRVGQQVHAYSMKTALLSNVYVFNTLMRLYAVCGLIKAVHKLFHFRQHPEAQRDLVSWTTLIQAYVKMDYPTEAIISFFDMCQANLRPDGMILVIVLSACSKLGDLSLGTKIHRYITDNHFNLSPDVFIHNALIDMYLKCGNIPSARKVFDEMPVKNVVSWNSMIAGLTQRGQFKEALDIFRRMQGLGLKPDDFTLVCVLNSCANIGWLELGKWVHTYLDKNHINTDGFIGNALVDMYAKCGRIDQAFGVFRSMKCRDVYSYTAMIVGLAIHGEAWKALDIFSEMSQVGIEPDEVTFVGVLSACSHAGLVEEGCKHFLDMSRVYNLQPQTEHYGCMVDLFGRAGLIREALDLIKSMPLVPDAFVWGALLGACKIHAKVELAEIVMENLVRIEPEGDGACILMTNIYSSKNRWKEALKLRKKMKERKVKKTPGCSLVEVYGSTKYPEQDRSDESGRIFPTDRRQPPDNHPKMYEETGCFDPNSLAEGGDDGISQSVKHHKEDDAAVSAIELELQKHLAFNVEDTHTQSISINSNTHSIHDPANQNHQILPPYEHSHSNWDSGVVSADHMGGFDQNENDQSQQSFINTDISSSFAQSQTPPLLNLLQFPRCTTSSMLPPNSSISFTNPDHHFPVPPPTSTDVLYDPLFHLNLPPQPQPPLFRELFQSIPHGYSFPASASRAAANSLFGEIGDERDATGAFYEDGDVGVHLDNRVLEFSRDLGCIGRRRETAGKPTKHFATERQRREQLNGKFKALKDLVPNPTKNDRASVVGDAIEYIKELLRTVNELKLLVEKKRCVRERRKRHRTEDDDEGMKPLVDPADQSYNSSLRSSWLQRKSKDTEVDVRIIDDEVTIKLVQRKKIDCLLFVSRVLDELRLDLHHVAGGHIGDYYSFLFNTKIYEGSSVYAGSIANKLIEVMDRQYAAVPPTSCAY</sequence>
<dbReference type="FunFam" id="1.25.40.10:FF:000333">
    <property type="entry name" value="Pentatricopeptide repeat-containing protein"/>
    <property type="match status" value="1"/>
</dbReference>
<dbReference type="Gene3D" id="1.25.40.10">
    <property type="entry name" value="Tetratricopeptide repeat domain"/>
    <property type="match status" value="3"/>
</dbReference>
<feature type="compositionally biased region" description="Basic and acidic residues" evidence="8">
    <location>
        <begin position="577"/>
        <end position="601"/>
    </location>
</feature>
<evidence type="ECO:0000259" key="9">
    <source>
        <dbReference type="PROSITE" id="PS50888"/>
    </source>
</evidence>
<evidence type="ECO:0000256" key="7">
    <source>
        <dbReference type="PROSITE-ProRule" id="PRU00708"/>
    </source>
</evidence>
<dbReference type="InterPro" id="IPR002885">
    <property type="entry name" value="PPR_rpt"/>
</dbReference>
<evidence type="ECO:0000256" key="6">
    <source>
        <dbReference type="ARBA" id="ARBA00023242"/>
    </source>
</evidence>
<dbReference type="Pfam" id="PF00010">
    <property type="entry name" value="HLH"/>
    <property type="match status" value="1"/>
</dbReference>
<organism evidence="10 11">
    <name type="scientific">Citrus x changshan-huyou</name>
    <dbReference type="NCBI Taxonomy" id="2935761"/>
    <lineage>
        <taxon>Eukaryota</taxon>
        <taxon>Viridiplantae</taxon>
        <taxon>Streptophyta</taxon>
        <taxon>Embryophyta</taxon>
        <taxon>Tracheophyta</taxon>
        <taxon>Spermatophyta</taxon>
        <taxon>Magnoliopsida</taxon>
        <taxon>eudicotyledons</taxon>
        <taxon>Gunneridae</taxon>
        <taxon>Pentapetalae</taxon>
        <taxon>rosids</taxon>
        <taxon>malvids</taxon>
        <taxon>Sapindales</taxon>
        <taxon>Rutaceae</taxon>
        <taxon>Aurantioideae</taxon>
        <taxon>Citrus</taxon>
    </lineage>
</organism>
<dbReference type="InterPro" id="IPR046848">
    <property type="entry name" value="E_motif"/>
</dbReference>
<feature type="domain" description="BHLH" evidence="9">
    <location>
        <begin position="862"/>
        <end position="911"/>
    </location>
</feature>
<dbReference type="EMBL" id="JBCGBO010000005">
    <property type="protein sequence ID" value="KAK9202645.1"/>
    <property type="molecule type" value="Genomic_DNA"/>
</dbReference>
<keyword evidence="11" id="KW-1185">Reference proteome</keyword>
<dbReference type="GO" id="GO:0005634">
    <property type="term" value="C:nucleus"/>
    <property type="evidence" value="ECO:0007669"/>
    <property type="project" value="UniProtKB-SubCell"/>
</dbReference>
<dbReference type="PANTHER" id="PTHR47926">
    <property type="entry name" value="PENTATRICOPEPTIDE REPEAT-CONTAINING PROTEIN"/>
    <property type="match status" value="1"/>
</dbReference>
<dbReference type="SMART" id="SM00353">
    <property type="entry name" value="HLH"/>
    <property type="match status" value="1"/>
</dbReference>
<dbReference type="FunFam" id="1.25.40.10:FF:000184">
    <property type="entry name" value="Pentatricopeptide repeat-containing protein, chloroplastic"/>
    <property type="match status" value="1"/>
</dbReference>
<dbReference type="InterPro" id="IPR011990">
    <property type="entry name" value="TPR-like_helical_dom_sf"/>
</dbReference>
<dbReference type="Pfam" id="PF12854">
    <property type="entry name" value="PPR_1"/>
    <property type="match status" value="1"/>
</dbReference>
<proteinExistence type="inferred from homology"/>
<dbReference type="PROSITE" id="PS50888">
    <property type="entry name" value="BHLH"/>
    <property type="match status" value="1"/>
</dbReference>
<feature type="region of interest" description="Disordered" evidence="8">
    <location>
        <begin position="576"/>
        <end position="601"/>
    </location>
</feature>
<dbReference type="Pfam" id="PF13041">
    <property type="entry name" value="PPR_2"/>
    <property type="match status" value="2"/>
</dbReference>
<protein>
    <recommendedName>
        <fullName evidence="9">BHLH domain-containing protein</fullName>
    </recommendedName>
</protein>
<dbReference type="GO" id="GO:0046983">
    <property type="term" value="F:protein dimerization activity"/>
    <property type="evidence" value="ECO:0007669"/>
    <property type="project" value="InterPro"/>
</dbReference>
<evidence type="ECO:0000256" key="5">
    <source>
        <dbReference type="ARBA" id="ARBA00023163"/>
    </source>
</evidence>
<feature type="repeat" description="PPR" evidence="7">
    <location>
        <begin position="186"/>
        <end position="220"/>
    </location>
</feature>
<evidence type="ECO:0000313" key="10">
    <source>
        <dbReference type="EMBL" id="KAK9202645.1"/>
    </source>
</evidence>
<dbReference type="InterPro" id="IPR045896">
    <property type="entry name" value="MYC1-like_bHLH"/>
</dbReference>
<dbReference type="PANTHER" id="PTHR47926:SF437">
    <property type="entry name" value="PENTACOTRIPEPTIDE-REPEAT REGION OF PRORP DOMAIN-CONTAINING PROTEIN"/>
    <property type="match status" value="1"/>
</dbReference>
<feature type="repeat" description="PPR" evidence="7">
    <location>
        <begin position="289"/>
        <end position="323"/>
    </location>
</feature>
<name>A0AAP0MH22_9ROSI</name>
<evidence type="ECO:0000256" key="1">
    <source>
        <dbReference type="ARBA" id="ARBA00004123"/>
    </source>
</evidence>